<proteinExistence type="predicted"/>
<sequence>MQPLQCMLGGRLLHETRSGCVWTMDYGCFIHLCPLLLKNYGSVSHRPSITIGQHQL</sequence>
<evidence type="ECO:0000313" key="2">
    <source>
        <dbReference type="Proteomes" id="UP000054630"/>
    </source>
</evidence>
<protein>
    <submittedName>
        <fullName evidence="1">Uncharacterized protein</fullName>
    </submittedName>
</protein>
<reference evidence="1 2" key="1">
    <citation type="submission" date="2015-01" db="EMBL/GenBank/DDBJ databases">
        <title>Evolution of Trichinella species and genotypes.</title>
        <authorList>
            <person name="Korhonen P.K."/>
            <person name="Edoardo P."/>
            <person name="Giuseppe L.R."/>
            <person name="Gasser R.B."/>
        </authorList>
    </citation>
    <scope>NUCLEOTIDE SEQUENCE [LARGE SCALE GENOMIC DNA]</scope>
    <source>
        <strain evidence="1">ISS37</strain>
    </source>
</reference>
<gene>
    <name evidence="1" type="ORF">T07_47</name>
</gene>
<keyword evidence="2" id="KW-1185">Reference proteome</keyword>
<evidence type="ECO:0000313" key="1">
    <source>
        <dbReference type="EMBL" id="KRX11578.1"/>
    </source>
</evidence>
<organism evidence="1 2">
    <name type="scientific">Trichinella nelsoni</name>
    <dbReference type="NCBI Taxonomy" id="6336"/>
    <lineage>
        <taxon>Eukaryota</taxon>
        <taxon>Metazoa</taxon>
        <taxon>Ecdysozoa</taxon>
        <taxon>Nematoda</taxon>
        <taxon>Enoplea</taxon>
        <taxon>Dorylaimia</taxon>
        <taxon>Trichinellida</taxon>
        <taxon>Trichinellidae</taxon>
        <taxon>Trichinella</taxon>
    </lineage>
</organism>
<dbReference type="AlphaFoldDB" id="A0A0V0RBD2"/>
<dbReference type="Proteomes" id="UP000054630">
    <property type="component" value="Unassembled WGS sequence"/>
</dbReference>
<name>A0A0V0RBD2_9BILA</name>
<dbReference type="EMBL" id="JYDL01001879">
    <property type="protein sequence ID" value="KRX11578.1"/>
    <property type="molecule type" value="Genomic_DNA"/>
</dbReference>
<comment type="caution">
    <text evidence="1">The sequence shown here is derived from an EMBL/GenBank/DDBJ whole genome shotgun (WGS) entry which is preliminary data.</text>
</comment>
<accession>A0A0V0RBD2</accession>